<proteinExistence type="predicted"/>
<evidence type="ECO:0000313" key="1">
    <source>
        <dbReference type="EMBL" id="KAJ7420555.1"/>
    </source>
</evidence>
<comment type="caution">
    <text evidence="1">The sequence shown here is derived from an EMBL/GenBank/DDBJ whole genome shotgun (WGS) entry which is preliminary data.</text>
</comment>
<name>A0ABQ9DEV0_9PASS</name>
<dbReference type="EMBL" id="WHWB01033315">
    <property type="protein sequence ID" value="KAJ7420555.1"/>
    <property type="molecule type" value="Genomic_DNA"/>
</dbReference>
<dbReference type="Proteomes" id="UP001145742">
    <property type="component" value="Unassembled WGS sequence"/>
</dbReference>
<evidence type="ECO:0008006" key="3">
    <source>
        <dbReference type="Google" id="ProtNLM"/>
    </source>
</evidence>
<accession>A0ABQ9DEV0</accession>
<reference evidence="1" key="1">
    <citation type="submission" date="2019-10" db="EMBL/GenBank/DDBJ databases">
        <authorList>
            <person name="Soares A.E.R."/>
            <person name="Aleixo A."/>
            <person name="Schneider P."/>
            <person name="Miyaki C.Y."/>
            <person name="Schneider M.P."/>
            <person name="Mello C."/>
            <person name="Vasconcelos A.T.R."/>
        </authorList>
    </citation>
    <scope>NUCLEOTIDE SEQUENCE</scope>
    <source>
        <tissue evidence="1">Muscle</tissue>
    </source>
</reference>
<gene>
    <name evidence="1" type="ORF">WISP_48130</name>
</gene>
<dbReference type="PANTHER" id="PTHR33332">
    <property type="entry name" value="REVERSE TRANSCRIPTASE DOMAIN-CONTAINING PROTEIN"/>
    <property type="match status" value="1"/>
</dbReference>
<sequence length="215" mass="24244">MFRVIKIFNIFIKYLHTGWEGILSKFADDTELGGVADSLEGRDALKRVFNTSEDWQIPNHMKFNKGKFQILHLGQGNPGCLYRLGNEMLESSAMERDLGVLGDGKLNRTKEWDHNSTSISDGKTWRNDKKGNQWDIVLPGYKVFKKDRSGPSFLLASSQQPLCPLWYHTAKPSGIGTTDKYDYCLHEATDASKDKVNFHSSGADAFAMEYDLGTP</sequence>
<keyword evidence="2" id="KW-1185">Reference proteome</keyword>
<organism evidence="1 2">
    <name type="scientific">Willisornis vidua</name>
    <name type="common">Xingu scale-backed antbird</name>
    <dbReference type="NCBI Taxonomy" id="1566151"/>
    <lineage>
        <taxon>Eukaryota</taxon>
        <taxon>Metazoa</taxon>
        <taxon>Chordata</taxon>
        <taxon>Craniata</taxon>
        <taxon>Vertebrata</taxon>
        <taxon>Euteleostomi</taxon>
        <taxon>Archelosauria</taxon>
        <taxon>Archosauria</taxon>
        <taxon>Dinosauria</taxon>
        <taxon>Saurischia</taxon>
        <taxon>Theropoda</taxon>
        <taxon>Coelurosauria</taxon>
        <taxon>Aves</taxon>
        <taxon>Neognathae</taxon>
        <taxon>Neoaves</taxon>
        <taxon>Telluraves</taxon>
        <taxon>Australaves</taxon>
        <taxon>Passeriformes</taxon>
        <taxon>Thamnophilidae</taxon>
        <taxon>Willisornis</taxon>
    </lineage>
</organism>
<protein>
    <recommendedName>
        <fullName evidence="3">Reverse transcriptase domain-containing protein</fullName>
    </recommendedName>
</protein>
<evidence type="ECO:0000313" key="2">
    <source>
        <dbReference type="Proteomes" id="UP001145742"/>
    </source>
</evidence>